<protein>
    <submittedName>
        <fullName evidence="2">Uma2 family endonuclease</fullName>
    </submittedName>
</protein>
<keyword evidence="2" id="KW-0255">Endonuclease</keyword>
<accession>A0ABP8TQY6</accession>
<keyword evidence="3" id="KW-1185">Reference proteome</keyword>
<gene>
    <name evidence="2" type="ORF">GCM10023195_62340</name>
</gene>
<sequence>MAMPLPADSPHDHYTVEDWLNLPETIGQRIELIDGSFVVSPSPVANHQLCAGRLRTLLAAAAPDDLDVVEAFGVRTATEVVLPDVVVGDAEVLVSGATVLLPEQTHLVAEIVSQGNRRRDYQDKPRIYAAAGVPTFLRIELIGANPPYVEVLSLRDGVYVSVAHVDAGQPVKLTDPFPVEFDPARLLGRRFR</sequence>
<comment type="caution">
    <text evidence="2">The sequence shown here is derived from an EMBL/GenBank/DDBJ whole genome shotgun (WGS) entry which is preliminary data.</text>
</comment>
<evidence type="ECO:0000313" key="3">
    <source>
        <dbReference type="Proteomes" id="UP001500212"/>
    </source>
</evidence>
<dbReference type="Proteomes" id="UP001500212">
    <property type="component" value="Unassembled WGS sequence"/>
</dbReference>
<keyword evidence="2" id="KW-0378">Hydrolase</keyword>
<dbReference type="InterPro" id="IPR008538">
    <property type="entry name" value="Uma2"/>
</dbReference>
<keyword evidence="2" id="KW-0540">Nuclease</keyword>
<dbReference type="SUPFAM" id="SSF52980">
    <property type="entry name" value="Restriction endonuclease-like"/>
    <property type="match status" value="1"/>
</dbReference>
<dbReference type="CDD" id="cd06260">
    <property type="entry name" value="DUF820-like"/>
    <property type="match status" value="1"/>
</dbReference>
<dbReference type="EMBL" id="BAABHJ010000026">
    <property type="protein sequence ID" value="GAA4614301.1"/>
    <property type="molecule type" value="Genomic_DNA"/>
</dbReference>
<dbReference type="InterPro" id="IPR012296">
    <property type="entry name" value="Nuclease_put_TT1808"/>
</dbReference>
<proteinExistence type="predicted"/>
<dbReference type="GO" id="GO:0004519">
    <property type="term" value="F:endonuclease activity"/>
    <property type="evidence" value="ECO:0007669"/>
    <property type="project" value="UniProtKB-KW"/>
</dbReference>
<name>A0ABP8TQY6_9ACTN</name>
<organism evidence="2 3">
    <name type="scientific">Actinoallomurus liliacearum</name>
    <dbReference type="NCBI Taxonomy" id="1080073"/>
    <lineage>
        <taxon>Bacteria</taxon>
        <taxon>Bacillati</taxon>
        <taxon>Actinomycetota</taxon>
        <taxon>Actinomycetes</taxon>
        <taxon>Streptosporangiales</taxon>
        <taxon>Thermomonosporaceae</taxon>
        <taxon>Actinoallomurus</taxon>
    </lineage>
</organism>
<dbReference type="InterPro" id="IPR011335">
    <property type="entry name" value="Restrct_endonuc-II-like"/>
</dbReference>
<reference evidence="3" key="1">
    <citation type="journal article" date="2019" name="Int. J. Syst. Evol. Microbiol.">
        <title>The Global Catalogue of Microorganisms (GCM) 10K type strain sequencing project: providing services to taxonomists for standard genome sequencing and annotation.</title>
        <authorList>
            <consortium name="The Broad Institute Genomics Platform"/>
            <consortium name="The Broad Institute Genome Sequencing Center for Infectious Disease"/>
            <person name="Wu L."/>
            <person name="Ma J."/>
        </authorList>
    </citation>
    <scope>NUCLEOTIDE SEQUENCE [LARGE SCALE GENOMIC DNA]</scope>
    <source>
        <strain evidence="3">JCM 17938</strain>
    </source>
</reference>
<evidence type="ECO:0000313" key="2">
    <source>
        <dbReference type="EMBL" id="GAA4614301.1"/>
    </source>
</evidence>
<dbReference type="PANTHER" id="PTHR35400:SF3">
    <property type="entry name" value="SLL1072 PROTEIN"/>
    <property type="match status" value="1"/>
</dbReference>
<dbReference type="Pfam" id="PF05685">
    <property type="entry name" value="Uma2"/>
    <property type="match status" value="1"/>
</dbReference>
<dbReference type="Gene3D" id="3.90.1570.10">
    <property type="entry name" value="tt1808, chain A"/>
    <property type="match status" value="1"/>
</dbReference>
<dbReference type="PANTHER" id="PTHR35400">
    <property type="entry name" value="SLR1083 PROTEIN"/>
    <property type="match status" value="1"/>
</dbReference>
<evidence type="ECO:0000259" key="1">
    <source>
        <dbReference type="Pfam" id="PF05685"/>
    </source>
</evidence>
<dbReference type="RefSeq" id="WP_345362605.1">
    <property type="nucleotide sequence ID" value="NZ_BAABHJ010000026.1"/>
</dbReference>
<feature type="domain" description="Putative restriction endonuclease" evidence="1">
    <location>
        <begin position="17"/>
        <end position="181"/>
    </location>
</feature>